<comment type="similarity">
    <text evidence="1">Belongs to the methyltransferase superfamily.</text>
</comment>
<evidence type="ECO:0000256" key="3">
    <source>
        <dbReference type="ARBA" id="ARBA00022679"/>
    </source>
</evidence>
<dbReference type="GO" id="GO:0008757">
    <property type="term" value="F:S-adenosylmethionine-dependent methyltransferase activity"/>
    <property type="evidence" value="ECO:0007669"/>
    <property type="project" value="InterPro"/>
</dbReference>
<dbReference type="InterPro" id="IPR029063">
    <property type="entry name" value="SAM-dependent_MTases_sf"/>
</dbReference>
<sequence length="264" mass="29872">MSMTTSSVEAFSLYSDLYARFRPAYPESLYDWLLPLCPGYQRAWDCATGSGQTAVRLGNSFARVDATDISSNQLSVAERHTQVYYRECPAEVTPFDDDCFDLICVSQALHWFHLPSFWPEVQRVLKPGGIFAAWGYHHCVVTPEIDKACSVLWSIIEPFWSSRCELLWDDFRGSGCPLPLLKAPSFSIREDWTLDHFLGFLNTTSASKLCKQALGESILDEACLRIARAWGHGGERRRVELPLHLMVARKDAARFFPAVIEPTP</sequence>
<protein>
    <submittedName>
        <fullName evidence="5">Class I SAM-dependent methyltransferase</fullName>
    </submittedName>
</protein>
<feature type="domain" description="Methyltransferase type 11" evidence="4">
    <location>
        <begin position="45"/>
        <end position="132"/>
    </location>
</feature>
<dbReference type="PANTHER" id="PTHR44942">
    <property type="entry name" value="METHYLTRANSF_11 DOMAIN-CONTAINING PROTEIN"/>
    <property type="match status" value="1"/>
</dbReference>
<proteinExistence type="inferred from homology"/>
<keyword evidence="2 5" id="KW-0489">Methyltransferase</keyword>
<dbReference type="Gene3D" id="3.40.50.150">
    <property type="entry name" value="Vaccinia Virus protein VP39"/>
    <property type="match status" value="1"/>
</dbReference>
<keyword evidence="6" id="KW-1185">Reference proteome</keyword>
<evidence type="ECO:0000259" key="4">
    <source>
        <dbReference type="Pfam" id="PF08241"/>
    </source>
</evidence>
<dbReference type="InterPro" id="IPR013216">
    <property type="entry name" value="Methyltransf_11"/>
</dbReference>
<organism evidence="5 6">
    <name type="scientific">Chromobacterium sinusclupearum</name>
    <dbReference type="NCBI Taxonomy" id="2077146"/>
    <lineage>
        <taxon>Bacteria</taxon>
        <taxon>Pseudomonadati</taxon>
        <taxon>Pseudomonadota</taxon>
        <taxon>Betaproteobacteria</taxon>
        <taxon>Neisseriales</taxon>
        <taxon>Chromobacteriaceae</taxon>
        <taxon>Chromobacterium</taxon>
    </lineage>
</organism>
<dbReference type="SUPFAM" id="SSF53335">
    <property type="entry name" value="S-adenosyl-L-methionine-dependent methyltransferases"/>
    <property type="match status" value="1"/>
</dbReference>
<reference evidence="5 6" key="1">
    <citation type="submission" date="2018-01" db="EMBL/GenBank/DDBJ databases">
        <title>Genomic Sequence of Chromobacterium MWU13-2610 from wild cranberry bogs within the Cape Cod National Seashore.</title>
        <authorList>
            <person name="O'Hara-Hanley K."/>
            <person name="Soby S."/>
            <person name="Harrison A."/>
        </authorList>
    </citation>
    <scope>NUCLEOTIDE SEQUENCE [LARGE SCALE GENOMIC DNA]</scope>
    <source>
        <strain evidence="5 6">MWU13-2610</strain>
    </source>
</reference>
<keyword evidence="3 5" id="KW-0808">Transferase</keyword>
<evidence type="ECO:0000256" key="2">
    <source>
        <dbReference type="ARBA" id="ARBA00022603"/>
    </source>
</evidence>
<dbReference type="PANTHER" id="PTHR44942:SF4">
    <property type="entry name" value="METHYLTRANSFERASE TYPE 11 DOMAIN-CONTAINING PROTEIN"/>
    <property type="match status" value="1"/>
</dbReference>
<dbReference type="Pfam" id="PF08241">
    <property type="entry name" value="Methyltransf_11"/>
    <property type="match status" value="1"/>
</dbReference>
<gene>
    <name evidence="5" type="ORF">C2134_08385</name>
</gene>
<dbReference type="GO" id="GO:0032259">
    <property type="term" value="P:methylation"/>
    <property type="evidence" value="ECO:0007669"/>
    <property type="project" value="UniProtKB-KW"/>
</dbReference>
<dbReference type="CDD" id="cd02440">
    <property type="entry name" value="AdoMet_MTases"/>
    <property type="match status" value="1"/>
</dbReference>
<dbReference type="Proteomes" id="UP000236416">
    <property type="component" value="Unassembled WGS sequence"/>
</dbReference>
<name>A0A2K4MPQ6_9NEIS</name>
<accession>A0A2K4MPQ6</accession>
<evidence type="ECO:0000256" key="1">
    <source>
        <dbReference type="ARBA" id="ARBA00008361"/>
    </source>
</evidence>
<comment type="caution">
    <text evidence="5">The sequence shown here is derived from an EMBL/GenBank/DDBJ whole genome shotgun (WGS) entry which is preliminary data.</text>
</comment>
<dbReference type="AlphaFoldDB" id="A0A2K4MPQ6"/>
<evidence type="ECO:0000313" key="5">
    <source>
        <dbReference type="EMBL" id="POA99086.1"/>
    </source>
</evidence>
<dbReference type="InterPro" id="IPR051052">
    <property type="entry name" value="Diverse_substrate_MTase"/>
</dbReference>
<dbReference type="EMBL" id="PPTF01000029">
    <property type="protein sequence ID" value="POA99086.1"/>
    <property type="molecule type" value="Genomic_DNA"/>
</dbReference>
<evidence type="ECO:0000313" key="6">
    <source>
        <dbReference type="Proteomes" id="UP000236416"/>
    </source>
</evidence>